<organism evidence="1 2">
    <name type="scientific">Dallia pectoralis</name>
    <name type="common">Alaska blackfish</name>
    <dbReference type="NCBI Taxonomy" id="75939"/>
    <lineage>
        <taxon>Eukaryota</taxon>
        <taxon>Metazoa</taxon>
        <taxon>Chordata</taxon>
        <taxon>Craniata</taxon>
        <taxon>Vertebrata</taxon>
        <taxon>Euteleostomi</taxon>
        <taxon>Actinopterygii</taxon>
        <taxon>Neopterygii</taxon>
        <taxon>Teleostei</taxon>
        <taxon>Protacanthopterygii</taxon>
        <taxon>Esociformes</taxon>
        <taxon>Umbridae</taxon>
        <taxon>Dallia</taxon>
    </lineage>
</organism>
<protein>
    <submittedName>
        <fullName evidence="1">Uncharacterized protein</fullName>
    </submittedName>
</protein>
<sequence length="213" mass="22991">MRMDGNCLLIIRGEGVGPPITLPGVALLLLLRGLTKHFNSRSLPKIAGMENKLMFTVVMVMACTMMTVVNSSINSTMTLESFSNSSGIPVNITILTTPALINSSDIITAHPNLPSAFLTTTTTTTTSPTPPLCSGGKKSKKDKKRCEKESNKSDESDESDKSNERGRGGKKHPGNTSVQCHIILCHQTFLWFLLSTRLVQLSLPTSTIQASTL</sequence>
<gene>
    <name evidence="1" type="ORF">DPEC_G00274270</name>
</gene>
<evidence type="ECO:0000313" key="1">
    <source>
        <dbReference type="EMBL" id="KAJ7992022.1"/>
    </source>
</evidence>
<accession>A0ACC2FL15</accession>
<reference evidence="1" key="1">
    <citation type="submission" date="2021-05" db="EMBL/GenBank/DDBJ databases">
        <authorList>
            <person name="Pan Q."/>
            <person name="Jouanno E."/>
            <person name="Zahm M."/>
            <person name="Klopp C."/>
            <person name="Cabau C."/>
            <person name="Louis A."/>
            <person name="Berthelot C."/>
            <person name="Parey E."/>
            <person name="Roest Crollius H."/>
            <person name="Montfort J."/>
            <person name="Robinson-Rechavi M."/>
            <person name="Bouchez O."/>
            <person name="Lampietro C."/>
            <person name="Lopez Roques C."/>
            <person name="Donnadieu C."/>
            <person name="Postlethwait J."/>
            <person name="Bobe J."/>
            <person name="Dillon D."/>
            <person name="Chandos A."/>
            <person name="von Hippel F."/>
            <person name="Guiguen Y."/>
        </authorList>
    </citation>
    <scope>NUCLEOTIDE SEQUENCE</scope>
    <source>
        <strain evidence="1">YG-Jan2019</strain>
    </source>
</reference>
<dbReference type="Proteomes" id="UP001157502">
    <property type="component" value="Chromosome 25"/>
</dbReference>
<keyword evidence="2" id="KW-1185">Reference proteome</keyword>
<name>A0ACC2FL15_DALPE</name>
<evidence type="ECO:0000313" key="2">
    <source>
        <dbReference type="Proteomes" id="UP001157502"/>
    </source>
</evidence>
<proteinExistence type="predicted"/>
<dbReference type="EMBL" id="CM055752">
    <property type="protein sequence ID" value="KAJ7992022.1"/>
    <property type="molecule type" value="Genomic_DNA"/>
</dbReference>
<comment type="caution">
    <text evidence="1">The sequence shown here is derived from an EMBL/GenBank/DDBJ whole genome shotgun (WGS) entry which is preliminary data.</text>
</comment>